<dbReference type="EMBL" id="CM042889">
    <property type="protein sequence ID" value="KAI4320525.1"/>
    <property type="molecule type" value="Genomic_DNA"/>
</dbReference>
<evidence type="ECO:0000313" key="2">
    <source>
        <dbReference type="Proteomes" id="UP001057402"/>
    </source>
</evidence>
<evidence type="ECO:0000313" key="1">
    <source>
        <dbReference type="EMBL" id="KAI4320525.1"/>
    </source>
</evidence>
<protein>
    <submittedName>
        <fullName evidence="1">Uncharacterized protein</fullName>
    </submittedName>
</protein>
<organism evidence="1 2">
    <name type="scientific">Melastoma candidum</name>
    <dbReference type="NCBI Taxonomy" id="119954"/>
    <lineage>
        <taxon>Eukaryota</taxon>
        <taxon>Viridiplantae</taxon>
        <taxon>Streptophyta</taxon>
        <taxon>Embryophyta</taxon>
        <taxon>Tracheophyta</taxon>
        <taxon>Spermatophyta</taxon>
        <taxon>Magnoliopsida</taxon>
        <taxon>eudicotyledons</taxon>
        <taxon>Gunneridae</taxon>
        <taxon>Pentapetalae</taxon>
        <taxon>rosids</taxon>
        <taxon>malvids</taxon>
        <taxon>Myrtales</taxon>
        <taxon>Melastomataceae</taxon>
        <taxon>Melastomatoideae</taxon>
        <taxon>Melastomateae</taxon>
        <taxon>Melastoma</taxon>
    </lineage>
</organism>
<keyword evidence="2" id="KW-1185">Reference proteome</keyword>
<gene>
    <name evidence="1" type="ORF">MLD38_033996</name>
</gene>
<sequence>MGKFSNPNLHKKQIGIGVGDASWTIDGIGVGVGNSGIFCDRCSLRLRRLCDHFSFKCALVSILGFAAFLSWIFWILPASRGVDVRYDAPDSVQRSATIQASFKLQKGVPELIMNIKRLEYDIYGEISVPDTKVVVLSMHKSESPGCTNVVFGVLSNSSTSPINPVDQSLLRSLFIELFLQQSNLTLTAALFGQTSDFEILVFPGGLTVIPANSASIWKIPNILFNFILNNSITEIQENSFEFREQLKHGLRLGSHENIYVQVSNKNGSTVYPQVTVHASVMSDLGILLPDRLKELATVIATFRAKNLGLDYMVFGDVKSVSLSSYMRESIEAASPTPSPAPSPGPNGEPPSPSSAPPVSHPYISRPKRPPAHPKGNPSPAPAPAPHLPPKNLKSQFPPAFPPSSGGNLVSSEASRVLPFPAAVATQNPYAGIWVWGALVVIFKVMF</sequence>
<name>A0ACB9MCW9_9MYRT</name>
<reference evidence="2" key="1">
    <citation type="journal article" date="2023" name="Front. Plant Sci.">
        <title>Chromosomal-level genome assembly of Melastoma candidum provides insights into trichome evolution.</title>
        <authorList>
            <person name="Zhong Y."/>
            <person name="Wu W."/>
            <person name="Sun C."/>
            <person name="Zou P."/>
            <person name="Liu Y."/>
            <person name="Dai S."/>
            <person name="Zhou R."/>
        </authorList>
    </citation>
    <scope>NUCLEOTIDE SEQUENCE [LARGE SCALE GENOMIC DNA]</scope>
</reference>
<comment type="caution">
    <text evidence="1">The sequence shown here is derived from an EMBL/GenBank/DDBJ whole genome shotgun (WGS) entry which is preliminary data.</text>
</comment>
<accession>A0ACB9MCW9</accession>
<proteinExistence type="predicted"/>
<dbReference type="Proteomes" id="UP001057402">
    <property type="component" value="Chromosome 10"/>
</dbReference>